<evidence type="ECO:0000313" key="8">
    <source>
        <dbReference type="Proteomes" id="UP000019384"/>
    </source>
</evidence>
<keyword evidence="8" id="KW-1185">Reference proteome</keyword>
<dbReference type="InterPro" id="IPR037185">
    <property type="entry name" value="EmrE-like"/>
</dbReference>
<dbReference type="STRING" id="1382522.W6MLC0"/>
<dbReference type="GO" id="GO:0000329">
    <property type="term" value="C:fungal-type vacuole membrane"/>
    <property type="evidence" value="ECO:0007669"/>
    <property type="project" value="TreeGrafter"/>
</dbReference>
<dbReference type="HOGENOM" id="CLU_026578_1_0_1"/>
<reference evidence="7" key="1">
    <citation type="submission" date="2013-12" db="EMBL/GenBank/DDBJ databases">
        <authorList>
            <person name="Genoscope - CEA"/>
        </authorList>
    </citation>
    <scope>NUCLEOTIDE SEQUENCE</scope>
    <source>
        <strain evidence="7">CBS 1993</strain>
    </source>
</reference>
<name>W6MLC0_9ASCO</name>
<keyword evidence="3 5" id="KW-1133">Transmembrane helix</keyword>
<accession>W6MLC0</accession>
<organism evidence="7 8">
    <name type="scientific">Kuraishia capsulata CBS 1993</name>
    <dbReference type="NCBI Taxonomy" id="1382522"/>
    <lineage>
        <taxon>Eukaryota</taxon>
        <taxon>Fungi</taxon>
        <taxon>Dikarya</taxon>
        <taxon>Ascomycota</taxon>
        <taxon>Saccharomycotina</taxon>
        <taxon>Pichiomycetes</taxon>
        <taxon>Pichiales</taxon>
        <taxon>Pichiaceae</taxon>
        <taxon>Kuraishia</taxon>
    </lineage>
</organism>
<dbReference type="InterPro" id="IPR000620">
    <property type="entry name" value="EamA_dom"/>
</dbReference>
<reference evidence="7" key="2">
    <citation type="submission" date="2014-02" db="EMBL/GenBank/DDBJ databases">
        <title>Complete DNA sequence of /Kuraishia capsulata/ illustrates novel genomic features among budding yeasts (/Saccharomycotina/).</title>
        <authorList>
            <person name="Morales L."/>
            <person name="Noel B."/>
            <person name="Porcel B."/>
            <person name="Marcet-Houben M."/>
            <person name="Hullo M-F."/>
            <person name="Sacerdot C."/>
            <person name="Tekaia F."/>
            <person name="Leh-Louis V."/>
            <person name="Despons L."/>
            <person name="Khanna V."/>
            <person name="Aury J-M."/>
            <person name="Barbe V."/>
            <person name="Couloux A."/>
            <person name="Labadie K."/>
            <person name="Pelletier E."/>
            <person name="Souciet J-L."/>
            <person name="Boekhout T."/>
            <person name="Gabaldon T."/>
            <person name="Wincker P."/>
            <person name="Dujon B."/>
        </authorList>
    </citation>
    <scope>NUCLEOTIDE SEQUENCE</scope>
    <source>
        <strain evidence="7">CBS 1993</strain>
    </source>
</reference>
<evidence type="ECO:0000256" key="5">
    <source>
        <dbReference type="SAM" id="Phobius"/>
    </source>
</evidence>
<dbReference type="Pfam" id="PF00892">
    <property type="entry name" value="EamA"/>
    <property type="match status" value="1"/>
</dbReference>
<gene>
    <name evidence="7" type="ORF">KUCA_T00003272001</name>
</gene>
<feature type="transmembrane region" description="Helical" evidence="5">
    <location>
        <begin position="249"/>
        <end position="268"/>
    </location>
</feature>
<dbReference type="SUPFAM" id="SSF103481">
    <property type="entry name" value="Multidrug resistance efflux transporter EmrE"/>
    <property type="match status" value="2"/>
</dbReference>
<feature type="transmembrane region" description="Helical" evidence="5">
    <location>
        <begin position="128"/>
        <end position="146"/>
    </location>
</feature>
<dbReference type="RefSeq" id="XP_022459290.1">
    <property type="nucleotide sequence ID" value="XM_022601670.1"/>
</dbReference>
<evidence type="ECO:0000256" key="2">
    <source>
        <dbReference type="ARBA" id="ARBA00022692"/>
    </source>
</evidence>
<proteinExistence type="predicted"/>
<dbReference type="EMBL" id="HG793128">
    <property type="protein sequence ID" value="CDK27294.1"/>
    <property type="molecule type" value="Genomic_DNA"/>
</dbReference>
<dbReference type="OrthoDB" id="1436450at2759"/>
<evidence type="ECO:0000256" key="1">
    <source>
        <dbReference type="ARBA" id="ARBA00004141"/>
    </source>
</evidence>
<evidence type="ECO:0000256" key="4">
    <source>
        <dbReference type="ARBA" id="ARBA00023136"/>
    </source>
</evidence>
<evidence type="ECO:0000259" key="6">
    <source>
        <dbReference type="Pfam" id="PF00892"/>
    </source>
</evidence>
<feature type="transmembrane region" description="Helical" evidence="5">
    <location>
        <begin position="153"/>
        <end position="170"/>
    </location>
</feature>
<comment type="subcellular location">
    <subcellularLocation>
        <location evidence="1">Membrane</location>
        <topology evidence="1">Multi-pass membrane protein</topology>
    </subcellularLocation>
</comment>
<feature type="transmembrane region" description="Helical" evidence="5">
    <location>
        <begin position="214"/>
        <end position="237"/>
    </location>
</feature>
<dbReference type="GeneID" id="34520678"/>
<dbReference type="PANTHER" id="PTHR23051:SF0">
    <property type="entry name" value="SOLUTE CARRIER FAMILY 35 MEMBER F5"/>
    <property type="match status" value="1"/>
</dbReference>
<dbReference type="Proteomes" id="UP000019384">
    <property type="component" value="Unassembled WGS sequence"/>
</dbReference>
<evidence type="ECO:0000256" key="3">
    <source>
        <dbReference type="ARBA" id="ARBA00022989"/>
    </source>
</evidence>
<keyword evidence="4 5" id="KW-0472">Membrane</keyword>
<keyword evidence="2 5" id="KW-0812">Transmembrane</keyword>
<feature type="transmembrane region" description="Helical" evidence="5">
    <location>
        <begin position="182"/>
        <end position="202"/>
    </location>
</feature>
<feature type="transmembrane region" description="Helical" evidence="5">
    <location>
        <begin position="62"/>
        <end position="83"/>
    </location>
</feature>
<feature type="transmembrane region" description="Helical" evidence="5">
    <location>
        <begin position="29"/>
        <end position="50"/>
    </location>
</feature>
<feature type="domain" description="EamA" evidence="6">
    <location>
        <begin position="31"/>
        <end position="169"/>
    </location>
</feature>
<evidence type="ECO:0000313" key="7">
    <source>
        <dbReference type="EMBL" id="CDK27294.1"/>
    </source>
</evidence>
<sequence length="338" mass="38034">MCLISYHFHRQLPNTSAIESQTMLRQNEWSLGLVMLLGVVILWVLSSFLVDGIFKDDLYSKPFLITYLNTSVFVLYLIPYHFYKQVLPSDALTHRETSVLAAKFCLLWFLSNLVNNASLLYTSVSNQTILSSTSSFFTLLVCWIVGIDTISRIKLTGLVLSFVGVLLINYKTDAISAHPLWGNVLALLGAVCYGVYSAMLKLKAINFGNINMRLFFGYVGIYNTLFVWPLLVVLHLTGLETLEMPHGSTTWKLLAVNCFISFIADFLWANATLLTSPLTVTVGLSLTIPIAMVGDWVFRQRATSVLYVLSAMLILVSFIIINREEEKVEVDEQREEDA</sequence>
<feature type="transmembrane region" description="Helical" evidence="5">
    <location>
        <begin position="304"/>
        <end position="321"/>
    </location>
</feature>
<dbReference type="PANTHER" id="PTHR23051">
    <property type="entry name" value="SOLUTE CARRIER FAMILY 35, MEMBER F5"/>
    <property type="match status" value="1"/>
</dbReference>
<dbReference type="AlphaFoldDB" id="W6MLC0"/>
<protein>
    <recommendedName>
        <fullName evidence="6">EamA domain-containing protein</fullName>
    </recommendedName>
</protein>
<feature type="transmembrane region" description="Helical" evidence="5">
    <location>
        <begin position="104"/>
        <end position="122"/>
    </location>
</feature>
<feature type="transmembrane region" description="Helical" evidence="5">
    <location>
        <begin position="280"/>
        <end position="298"/>
    </location>
</feature>